<keyword evidence="1" id="KW-0456">Lyase</keyword>
<name>A0A949PR83_9HYPH</name>
<organism evidence="1 2">
    <name type="scientific">Falsochrobactrum tianjinense</name>
    <dbReference type="NCBI Taxonomy" id="2706015"/>
    <lineage>
        <taxon>Bacteria</taxon>
        <taxon>Pseudomonadati</taxon>
        <taxon>Pseudomonadota</taxon>
        <taxon>Alphaproteobacteria</taxon>
        <taxon>Hyphomicrobiales</taxon>
        <taxon>Brucellaceae</taxon>
        <taxon>Falsochrobactrum</taxon>
    </lineage>
</organism>
<dbReference type="InterPro" id="IPR009609">
    <property type="entry name" value="Phosphonate_metab_PhnG"/>
</dbReference>
<dbReference type="NCBIfam" id="TIGR03293">
    <property type="entry name" value="PhnG_redo"/>
    <property type="match status" value="1"/>
</dbReference>
<dbReference type="AlphaFoldDB" id="A0A949PR83"/>
<dbReference type="EMBL" id="JAHRVA010000006">
    <property type="protein sequence ID" value="MBV2144551.1"/>
    <property type="molecule type" value="Genomic_DNA"/>
</dbReference>
<protein>
    <submittedName>
        <fullName evidence="1">Phosphonate C-P lyase system protein PhnG</fullName>
    </submittedName>
</protein>
<dbReference type="Pfam" id="PF06754">
    <property type="entry name" value="PhnG"/>
    <property type="match status" value="1"/>
</dbReference>
<reference evidence="1 2" key="1">
    <citation type="submission" date="2021-06" db="EMBL/GenBank/DDBJ databases">
        <title>Falsochrobactrum tianjin sp.nov., a new petroleum-degrading bacteria isolated from oily soils.</title>
        <authorList>
            <person name="Chen G."/>
            <person name="Chen H."/>
            <person name="Tian J."/>
            <person name="Qing J."/>
            <person name="Zhong L."/>
            <person name="Ma W."/>
            <person name="Song Y."/>
            <person name="Cui X."/>
            <person name="Yan B."/>
        </authorList>
    </citation>
    <scope>NUCLEOTIDE SEQUENCE [LARGE SCALE GENOMIC DNA]</scope>
    <source>
        <strain evidence="1 2">TDYN1</strain>
    </source>
</reference>
<comment type="caution">
    <text evidence="1">The sequence shown here is derived from an EMBL/GenBank/DDBJ whole genome shotgun (WGS) entry which is preliminary data.</text>
</comment>
<dbReference type="GO" id="GO:0019634">
    <property type="term" value="P:organic phosphonate metabolic process"/>
    <property type="evidence" value="ECO:0007669"/>
    <property type="project" value="InterPro"/>
</dbReference>
<dbReference type="Proteomes" id="UP000752297">
    <property type="component" value="Unassembled WGS sequence"/>
</dbReference>
<accession>A0A949PR83</accession>
<dbReference type="GO" id="GO:0016829">
    <property type="term" value="F:lyase activity"/>
    <property type="evidence" value="ECO:0007669"/>
    <property type="project" value="UniProtKB-KW"/>
</dbReference>
<proteinExistence type="predicted"/>
<dbReference type="RefSeq" id="WP_217678661.1">
    <property type="nucleotide sequence ID" value="NZ_JAHRVA010000006.1"/>
</dbReference>
<keyword evidence="2" id="KW-1185">Reference proteome</keyword>
<dbReference type="GO" id="GO:0015716">
    <property type="term" value="P:organic phosphonate transport"/>
    <property type="evidence" value="ECO:0007669"/>
    <property type="project" value="InterPro"/>
</dbReference>
<evidence type="ECO:0000313" key="1">
    <source>
        <dbReference type="EMBL" id="MBV2144551.1"/>
    </source>
</evidence>
<evidence type="ECO:0000313" key="2">
    <source>
        <dbReference type="Proteomes" id="UP000752297"/>
    </source>
</evidence>
<sequence>MAVLAQASTEELETFWGQWPEQPEFEILRGPETGLVMLRGRMGGGGASFNVGEATVTRATVRLADGSVGHSYALGRDKVKARLAALFDALWLDEGRRDAVERKVLDALRSRMEQADAKMRGEVAATKVDFFTMVRGDN</sequence>
<gene>
    <name evidence="1" type="primary">phnG</name>
    <name evidence="1" type="ORF">KUG47_13715</name>
</gene>